<keyword evidence="1" id="KW-0472">Membrane</keyword>
<keyword evidence="3" id="KW-1185">Reference proteome</keyword>
<dbReference type="AlphaFoldDB" id="A0A380K3W0"/>
<reference evidence="2 3" key="1">
    <citation type="submission" date="2018-06" db="EMBL/GenBank/DDBJ databases">
        <authorList>
            <consortium name="Pathogen Informatics"/>
            <person name="Doyle S."/>
        </authorList>
    </citation>
    <scope>NUCLEOTIDE SEQUENCE [LARGE SCALE GENOMIC DNA]</scope>
    <source>
        <strain evidence="2 3">NCTC12224</strain>
    </source>
</reference>
<gene>
    <name evidence="2" type="ORF">NCTC12224_00475</name>
</gene>
<protein>
    <submittedName>
        <fullName evidence="2">Uncharacterized protein</fullName>
    </submittedName>
</protein>
<sequence>MSLSIIISSILFGLILSSLVSFLEMSLSKKQRWLLAIMEITLGTLGAVSAQYLLAGAFGPVLLGLSVVPMTTGVLVMMGLVRYAYSKLA</sequence>
<keyword evidence="1" id="KW-1133">Transmembrane helix</keyword>
<dbReference type="EMBL" id="UHFN01000007">
    <property type="protein sequence ID" value="SUN59632.1"/>
    <property type="molecule type" value="Genomic_DNA"/>
</dbReference>
<evidence type="ECO:0000313" key="2">
    <source>
        <dbReference type="EMBL" id="SUN59632.1"/>
    </source>
</evidence>
<proteinExistence type="predicted"/>
<evidence type="ECO:0000313" key="3">
    <source>
        <dbReference type="Proteomes" id="UP000254924"/>
    </source>
</evidence>
<accession>A0A380K3W0</accession>
<keyword evidence="1" id="KW-0812">Transmembrane</keyword>
<feature type="transmembrane region" description="Helical" evidence="1">
    <location>
        <begin position="6"/>
        <end position="23"/>
    </location>
</feature>
<dbReference type="Proteomes" id="UP000254924">
    <property type="component" value="Unassembled WGS sequence"/>
</dbReference>
<feature type="transmembrane region" description="Helical" evidence="1">
    <location>
        <begin position="61"/>
        <end position="85"/>
    </location>
</feature>
<organism evidence="2 3">
    <name type="scientific">Streptococcus hyointestinalis</name>
    <dbReference type="NCBI Taxonomy" id="1337"/>
    <lineage>
        <taxon>Bacteria</taxon>
        <taxon>Bacillati</taxon>
        <taxon>Bacillota</taxon>
        <taxon>Bacilli</taxon>
        <taxon>Lactobacillales</taxon>
        <taxon>Streptococcaceae</taxon>
        <taxon>Streptococcus</taxon>
    </lineage>
</organism>
<evidence type="ECO:0000256" key="1">
    <source>
        <dbReference type="SAM" id="Phobius"/>
    </source>
</evidence>
<feature type="transmembrane region" description="Helical" evidence="1">
    <location>
        <begin position="35"/>
        <end position="55"/>
    </location>
</feature>
<name>A0A380K3W0_9STRE</name>